<proteinExistence type="predicted"/>
<dbReference type="GO" id="GO:0016887">
    <property type="term" value="F:ATP hydrolysis activity"/>
    <property type="evidence" value="ECO:0007669"/>
    <property type="project" value="InterPro"/>
</dbReference>
<dbReference type="RefSeq" id="WP_096828911.1">
    <property type="nucleotide sequence ID" value="NZ_NXIB02000065.1"/>
</dbReference>
<dbReference type="Proteomes" id="UP000226442">
    <property type="component" value="Unassembled WGS sequence"/>
</dbReference>
<evidence type="ECO:0000313" key="2">
    <source>
        <dbReference type="EMBL" id="PHX55101.1"/>
    </source>
</evidence>
<accession>A0A2G4F017</accession>
<dbReference type="InterPro" id="IPR051396">
    <property type="entry name" value="Bact_Antivir_Def_Nuclease"/>
</dbReference>
<dbReference type="Pfam" id="PF13304">
    <property type="entry name" value="AAA_21"/>
    <property type="match status" value="1"/>
</dbReference>
<evidence type="ECO:0000313" key="3">
    <source>
        <dbReference type="Proteomes" id="UP000226442"/>
    </source>
</evidence>
<dbReference type="AlphaFoldDB" id="A0A2G4F017"/>
<dbReference type="GO" id="GO:0005524">
    <property type="term" value="F:ATP binding"/>
    <property type="evidence" value="ECO:0007669"/>
    <property type="project" value="UniProtKB-KW"/>
</dbReference>
<dbReference type="EMBL" id="NXIB02000065">
    <property type="protein sequence ID" value="PHX55101.1"/>
    <property type="molecule type" value="Genomic_DNA"/>
</dbReference>
<dbReference type="PANTHER" id="PTHR43581">
    <property type="entry name" value="ATP/GTP PHOSPHATASE"/>
    <property type="match status" value="1"/>
</dbReference>
<dbReference type="InterPro" id="IPR027417">
    <property type="entry name" value="P-loop_NTPase"/>
</dbReference>
<keyword evidence="2" id="KW-0067">ATP-binding</keyword>
<dbReference type="OrthoDB" id="994504at2"/>
<dbReference type="InterPro" id="IPR003959">
    <property type="entry name" value="ATPase_AAA_core"/>
</dbReference>
<dbReference type="PANTHER" id="PTHR43581:SF4">
    <property type="entry name" value="ATP_GTP PHOSPHATASE"/>
    <property type="match status" value="1"/>
</dbReference>
<reference evidence="2" key="1">
    <citation type="submission" date="2017-10" db="EMBL/GenBank/DDBJ databases">
        <title>Draft genome sequence of the planktic cyanobacteria Tychonema bourrellyi isolated from alpine lentic freshwater.</title>
        <authorList>
            <person name="Tett A."/>
            <person name="Armanini F."/>
            <person name="Asnicar F."/>
            <person name="Boscaini A."/>
            <person name="Pasolli E."/>
            <person name="Zolfo M."/>
            <person name="Donati C."/>
            <person name="Salmaso N."/>
            <person name="Segata N."/>
        </authorList>
    </citation>
    <scope>NUCLEOTIDE SEQUENCE</scope>
    <source>
        <strain evidence="2">FEM_GT703</strain>
    </source>
</reference>
<sequence length="376" mass="43431">MRIKKFAFWDNLREWRFEPIYFSNLALLVGVSGVGKTKILEGILSLQKIANGVSLNGLAWDITFSTVNDDLDDVEYRWQGEFETKKNLPRILNEEDETNQFRIVREHLLMEEDIIIERTPNEIIFQGQKTPKLSPFQSVVKILNQEDDVSPAYYAFLYKIISNNSSSMDYYDMNYTAILNLQKSESLLMAIKETDMPLQIKLAFICSHYSDLFNQIKRIFIQAFPQVEDLKIQPVQDDESSFISFPIQIKEKGVNDWIFQNNISSGMLKTLIHIAELYLSPEGTVILIDEFENSLGINCIDVVTDLIVENRNIQFILTSHHPYIINNIGMEHWKIVTRKGGIVTAIDAKDLNLGKSRHQAFMQLMNLEEYSEGIKV</sequence>
<organism evidence="2 3">
    <name type="scientific">Tychonema bourrellyi FEM_GT703</name>
    <dbReference type="NCBI Taxonomy" id="2040638"/>
    <lineage>
        <taxon>Bacteria</taxon>
        <taxon>Bacillati</taxon>
        <taxon>Cyanobacteriota</taxon>
        <taxon>Cyanophyceae</taxon>
        <taxon>Oscillatoriophycideae</taxon>
        <taxon>Oscillatoriales</taxon>
        <taxon>Microcoleaceae</taxon>
        <taxon>Tychonema</taxon>
    </lineage>
</organism>
<name>A0A2G4F017_9CYAN</name>
<dbReference type="Gene3D" id="3.40.50.300">
    <property type="entry name" value="P-loop containing nucleotide triphosphate hydrolases"/>
    <property type="match status" value="1"/>
</dbReference>
<dbReference type="SUPFAM" id="SSF52540">
    <property type="entry name" value="P-loop containing nucleoside triphosphate hydrolases"/>
    <property type="match status" value="1"/>
</dbReference>
<keyword evidence="2" id="KW-0547">Nucleotide-binding</keyword>
<gene>
    <name evidence="2" type="ORF">CP500_012565</name>
</gene>
<evidence type="ECO:0000259" key="1">
    <source>
        <dbReference type="Pfam" id="PF13304"/>
    </source>
</evidence>
<feature type="domain" description="ATPase AAA-type core" evidence="1">
    <location>
        <begin position="257"/>
        <end position="326"/>
    </location>
</feature>
<comment type="caution">
    <text evidence="2">The sequence shown here is derived from an EMBL/GenBank/DDBJ whole genome shotgun (WGS) entry which is preliminary data.</text>
</comment>
<keyword evidence="3" id="KW-1185">Reference proteome</keyword>
<protein>
    <submittedName>
        <fullName evidence="2">ATP-binding protein</fullName>
    </submittedName>
</protein>